<evidence type="ECO:0000256" key="8">
    <source>
        <dbReference type="ARBA" id="ARBA00023136"/>
    </source>
</evidence>
<feature type="transmembrane region" description="Helical" evidence="10">
    <location>
        <begin position="137"/>
        <end position="156"/>
    </location>
</feature>
<feature type="transmembrane region" description="Helical" evidence="10">
    <location>
        <begin position="6"/>
        <end position="29"/>
    </location>
</feature>
<dbReference type="GO" id="GO:1903806">
    <property type="term" value="P:L-isoleucine import across plasma membrane"/>
    <property type="evidence" value="ECO:0007669"/>
    <property type="project" value="TreeGrafter"/>
</dbReference>
<keyword evidence="8 10" id="KW-0472">Membrane</keyword>
<dbReference type="InterPro" id="IPR001851">
    <property type="entry name" value="ABC_transp_permease"/>
</dbReference>
<proteinExistence type="inferred from homology"/>
<comment type="similarity">
    <text evidence="9">Belongs to the binding-protein-dependent transport system permease family. LivHM subfamily.</text>
</comment>
<dbReference type="Proteomes" id="UP000065807">
    <property type="component" value="Chromosome"/>
</dbReference>
<organism evidence="11 12">
    <name type="scientific">Limnochorda pilosa</name>
    <dbReference type="NCBI Taxonomy" id="1555112"/>
    <lineage>
        <taxon>Bacteria</taxon>
        <taxon>Bacillati</taxon>
        <taxon>Bacillota</taxon>
        <taxon>Limnochordia</taxon>
        <taxon>Limnochordales</taxon>
        <taxon>Limnochordaceae</taxon>
        <taxon>Limnochorda</taxon>
    </lineage>
</organism>
<dbReference type="PATRIC" id="fig|1555112.3.peg.210"/>
<feature type="transmembrane region" description="Helical" evidence="10">
    <location>
        <begin position="91"/>
        <end position="111"/>
    </location>
</feature>
<evidence type="ECO:0000256" key="4">
    <source>
        <dbReference type="ARBA" id="ARBA00022519"/>
    </source>
</evidence>
<keyword evidence="7 10" id="KW-1133">Transmembrane helix</keyword>
<dbReference type="PANTHER" id="PTHR11795:SF371">
    <property type="entry name" value="HIGH-AFFINITY BRANCHED-CHAIN AMINO ACID TRANSPORT SYSTEM PERMEASE PROTEIN LIVH"/>
    <property type="match status" value="1"/>
</dbReference>
<evidence type="ECO:0000256" key="1">
    <source>
        <dbReference type="ARBA" id="ARBA00004651"/>
    </source>
</evidence>
<protein>
    <submittedName>
        <fullName evidence="11">Amino acid ABC transporter permease</fullName>
    </submittedName>
</protein>
<dbReference type="GO" id="GO:0015190">
    <property type="term" value="F:L-leucine transmembrane transporter activity"/>
    <property type="evidence" value="ECO:0007669"/>
    <property type="project" value="TreeGrafter"/>
</dbReference>
<evidence type="ECO:0000313" key="12">
    <source>
        <dbReference type="Proteomes" id="UP000065807"/>
    </source>
</evidence>
<name>A0A0K2SG33_LIMPI</name>
<feature type="transmembrane region" description="Helical" evidence="10">
    <location>
        <begin position="188"/>
        <end position="206"/>
    </location>
</feature>
<dbReference type="STRING" id="1555112.LIP_0204"/>
<dbReference type="EMBL" id="AP014924">
    <property type="protein sequence ID" value="BAS26061.1"/>
    <property type="molecule type" value="Genomic_DNA"/>
</dbReference>
<dbReference type="PANTHER" id="PTHR11795">
    <property type="entry name" value="BRANCHED-CHAIN AMINO ACID TRANSPORT SYSTEM PERMEASE PROTEIN LIVH"/>
    <property type="match status" value="1"/>
</dbReference>
<dbReference type="Pfam" id="PF02653">
    <property type="entry name" value="BPD_transp_2"/>
    <property type="match status" value="1"/>
</dbReference>
<dbReference type="GO" id="GO:0015192">
    <property type="term" value="F:L-phenylalanine transmembrane transporter activity"/>
    <property type="evidence" value="ECO:0007669"/>
    <property type="project" value="TreeGrafter"/>
</dbReference>
<evidence type="ECO:0000256" key="9">
    <source>
        <dbReference type="ARBA" id="ARBA00037998"/>
    </source>
</evidence>
<dbReference type="RefSeq" id="WP_068133133.1">
    <property type="nucleotide sequence ID" value="NZ_AP014924.1"/>
</dbReference>
<evidence type="ECO:0000313" key="11">
    <source>
        <dbReference type="EMBL" id="BAS26061.1"/>
    </source>
</evidence>
<dbReference type="KEGG" id="lpil:LIP_0204"/>
<dbReference type="CDD" id="cd06582">
    <property type="entry name" value="TM_PBP1_LivH_like"/>
    <property type="match status" value="1"/>
</dbReference>
<keyword evidence="6" id="KW-0029">Amino-acid transport</keyword>
<dbReference type="GO" id="GO:0005886">
    <property type="term" value="C:plasma membrane"/>
    <property type="evidence" value="ECO:0007669"/>
    <property type="project" value="UniProtKB-SubCell"/>
</dbReference>
<accession>A0A0K2SG33</accession>
<evidence type="ECO:0000256" key="3">
    <source>
        <dbReference type="ARBA" id="ARBA00022475"/>
    </source>
</evidence>
<keyword evidence="5 10" id="KW-0812">Transmembrane</keyword>
<dbReference type="AlphaFoldDB" id="A0A0K2SG33"/>
<gene>
    <name evidence="11" type="ORF">LIP_0204</name>
</gene>
<keyword evidence="2" id="KW-0813">Transport</keyword>
<evidence type="ECO:0000256" key="10">
    <source>
        <dbReference type="SAM" id="Phobius"/>
    </source>
</evidence>
<dbReference type="GO" id="GO:0005304">
    <property type="term" value="F:L-valine transmembrane transporter activity"/>
    <property type="evidence" value="ECO:0007669"/>
    <property type="project" value="TreeGrafter"/>
</dbReference>
<keyword evidence="4" id="KW-0997">Cell inner membrane</keyword>
<sequence length="286" mass="29880">MVQLVVYGLVSGAIIALGAIGLTLIFRILNFAHFAHGDMMTLGAYLAFLFHVGLGWPLAVAAPAAVAGTVLAALVLDRLLYLPFRRSNPVVLLIASVGAALILRNGIQAVFGPDNLFLQQGVQFPLVLPGGVRVKPIHLLILGLAVVLVVLLHLFLTRTRLGKAMRAVADNPDLAGISGIKTEQVVRWTWGLGAVLAGTGGILLALDTHLQPVMGWTLLLPIFAAVVLGGVGNLYGAILGALAIGIVQELATAFLNPGYKPAVAFVLLVLVLVWRPTGLLGTGRAA</sequence>
<dbReference type="GO" id="GO:0015808">
    <property type="term" value="P:L-alanine transport"/>
    <property type="evidence" value="ECO:0007669"/>
    <property type="project" value="TreeGrafter"/>
</dbReference>
<reference evidence="12" key="2">
    <citation type="journal article" date="2016" name="Int. J. Syst. Evol. Microbiol.">
        <title>Complete genome sequence and cell structure of Limnochorda pilosa, a Gram-negative spore-former within the phylum Firmicutes.</title>
        <authorList>
            <person name="Watanabe M."/>
            <person name="Kojima H."/>
            <person name="Fukui M."/>
        </authorList>
    </citation>
    <scope>NUCLEOTIDE SEQUENCE [LARGE SCALE GENOMIC DNA]</scope>
    <source>
        <strain evidence="12">HC45</strain>
    </source>
</reference>
<dbReference type="OrthoDB" id="9807115at2"/>
<keyword evidence="3" id="KW-1003">Cell membrane</keyword>
<evidence type="ECO:0000256" key="7">
    <source>
        <dbReference type="ARBA" id="ARBA00022989"/>
    </source>
</evidence>
<feature type="transmembrane region" description="Helical" evidence="10">
    <location>
        <begin position="259"/>
        <end position="277"/>
    </location>
</feature>
<feature type="transmembrane region" description="Helical" evidence="10">
    <location>
        <begin position="218"/>
        <end position="247"/>
    </location>
</feature>
<comment type="subcellular location">
    <subcellularLocation>
        <location evidence="1">Cell membrane</location>
        <topology evidence="1">Multi-pass membrane protein</topology>
    </subcellularLocation>
</comment>
<dbReference type="GO" id="GO:0015188">
    <property type="term" value="F:L-isoleucine transmembrane transporter activity"/>
    <property type="evidence" value="ECO:0007669"/>
    <property type="project" value="TreeGrafter"/>
</dbReference>
<feature type="transmembrane region" description="Helical" evidence="10">
    <location>
        <begin position="65"/>
        <end position="84"/>
    </location>
</feature>
<reference evidence="12" key="1">
    <citation type="submission" date="2015-07" db="EMBL/GenBank/DDBJ databases">
        <title>Complete genome sequence and phylogenetic analysis of Limnochorda pilosa.</title>
        <authorList>
            <person name="Watanabe M."/>
            <person name="Kojima H."/>
            <person name="Fukui M."/>
        </authorList>
    </citation>
    <scope>NUCLEOTIDE SEQUENCE [LARGE SCALE GENOMIC DNA]</scope>
    <source>
        <strain evidence="12">HC45</strain>
    </source>
</reference>
<evidence type="ECO:0000256" key="6">
    <source>
        <dbReference type="ARBA" id="ARBA00022970"/>
    </source>
</evidence>
<keyword evidence="12" id="KW-1185">Reference proteome</keyword>
<dbReference type="InterPro" id="IPR052157">
    <property type="entry name" value="BCAA_transport_permease"/>
</dbReference>
<evidence type="ECO:0000256" key="5">
    <source>
        <dbReference type="ARBA" id="ARBA00022692"/>
    </source>
</evidence>
<dbReference type="GO" id="GO:0042941">
    <property type="term" value="P:D-alanine transmembrane transport"/>
    <property type="evidence" value="ECO:0007669"/>
    <property type="project" value="TreeGrafter"/>
</dbReference>
<evidence type="ECO:0000256" key="2">
    <source>
        <dbReference type="ARBA" id="ARBA00022448"/>
    </source>
</evidence>